<dbReference type="EMBL" id="JBHSXS010000045">
    <property type="protein sequence ID" value="MFC6885944.1"/>
    <property type="molecule type" value="Genomic_DNA"/>
</dbReference>
<dbReference type="SUPFAM" id="SSF160582">
    <property type="entry name" value="MbtH-like"/>
    <property type="match status" value="1"/>
</dbReference>
<keyword evidence="3" id="KW-1185">Reference proteome</keyword>
<proteinExistence type="predicted"/>
<evidence type="ECO:0000259" key="1">
    <source>
        <dbReference type="SMART" id="SM00923"/>
    </source>
</evidence>
<name>A0ABW2CVY8_9ACTN</name>
<gene>
    <name evidence="2" type="ORF">ACFQKB_39720</name>
</gene>
<accession>A0ABW2CVY8</accession>
<reference evidence="3" key="1">
    <citation type="journal article" date="2019" name="Int. J. Syst. Evol. Microbiol.">
        <title>The Global Catalogue of Microorganisms (GCM) 10K type strain sequencing project: providing services to taxonomists for standard genome sequencing and annotation.</title>
        <authorList>
            <consortium name="The Broad Institute Genomics Platform"/>
            <consortium name="The Broad Institute Genome Sequencing Center for Infectious Disease"/>
            <person name="Wu L."/>
            <person name="Ma J."/>
        </authorList>
    </citation>
    <scope>NUCLEOTIDE SEQUENCE [LARGE SCALE GENOMIC DNA]</scope>
    <source>
        <strain evidence="3">JCM 3369</strain>
    </source>
</reference>
<dbReference type="Pfam" id="PF03621">
    <property type="entry name" value="MbtH"/>
    <property type="match status" value="1"/>
</dbReference>
<protein>
    <submittedName>
        <fullName evidence="2">MbtH family protein</fullName>
    </submittedName>
</protein>
<dbReference type="InterPro" id="IPR005153">
    <property type="entry name" value="MbtH-like_dom"/>
</dbReference>
<evidence type="ECO:0000313" key="3">
    <source>
        <dbReference type="Proteomes" id="UP001596380"/>
    </source>
</evidence>
<comment type="caution">
    <text evidence="2">The sequence shown here is derived from an EMBL/GenBank/DDBJ whole genome shotgun (WGS) entry which is preliminary data.</text>
</comment>
<dbReference type="InterPro" id="IPR037407">
    <property type="entry name" value="MLP_fam"/>
</dbReference>
<evidence type="ECO:0000313" key="2">
    <source>
        <dbReference type="EMBL" id="MFC6885944.1"/>
    </source>
</evidence>
<dbReference type="Proteomes" id="UP001596380">
    <property type="component" value="Unassembled WGS sequence"/>
</dbReference>
<dbReference type="PANTHER" id="PTHR38444:SF1">
    <property type="entry name" value="ENTEROBACTIN BIOSYNTHESIS PROTEIN YBDZ"/>
    <property type="match status" value="1"/>
</dbReference>
<dbReference type="Gene3D" id="3.90.820.10">
    <property type="entry name" value="Structural Genomics, Unknown Function 30-nov-00 1gh9 Mol_id"/>
    <property type="match status" value="1"/>
</dbReference>
<dbReference type="SMART" id="SM00923">
    <property type="entry name" value="MbtH"/>
    <property type="match status" value="1"/>
</dbReference>
<dbReference type="PANTHER" id="PTHR38444">
    <property type="entry name" value="ENTEROBACTIN BIOSYNTHESIS PROTEIN YBDZ"/>
    <property type="match status" value="1"/>
</dbReference>
<feature type="domain" description="MbtH-like" evidence="1">
    <location>
        <begin position="8"/>
        <end position="58"/>
    </location>
</feature>
<sequence>MNGPAPTNPFEDLDGSYLTLANDEAQYSLWPAFVPVPAGWTAVHGPDTRESCLEHVTARWT</sequence>
<dbReference type="RefSeq" id="WP_160826518.1">
    <property type="nucleotide sequence ID" value="NZ_JBHSXE010000001.1"/>
</dbReference>
<organism evidence="2 3">
    <name type="scientific">Actinomadura yumaensis</name>
    <dbReference type="NCBI Taxonomy" id="111807"/>
    <lineage>
        <taxon>Bacteria</taxon>
        <taxon>Bacillati</taxon>
        <taxon>Actinomycetota</taxon>
        <taxon>Actinomycetes</taxon>
        <taxon>Streptosporangiales</taxon>
        <taxon>Thermomonosporaceae</taxon>
        <taxon>Actinomadura</taxon>
    </lineage>
</organism>
<dbReference type="InterPro" id="IPR038020">
    <property type="entry name" value="MbtH-like_sf"/>
</dbReference>